<evidence type="ECO:0000256" key="2">
    <source>
        <dbReference type="SAM" id="MobiDB-lite"/>
    </source>
</evidence>
<comment type="similarity">
    <text evidence="1">Belongs to the short-chain dehydrogenases/reductases (SDR) family.</text>
</comment>
<dbReference type="GO" id="GO:0016491">
    <property type="term" value="F:oxidoreductase activity"/>
    <property type="evidence" value="ECO:0007669"/>
    <property type="project" value="TreeGrafter"/>
</dbReference>
<dbReference type="Gene3D" id="3.40.50.720">
    <property type="entry name" value="NAD(P)-binding Rossmann-like Domain"/>
    <property type="match status" value="1"/>
</dbReference>
<dbReference type="InterPro" id="IPR036291">
    <property type="entry name" value="NAD(P)-bd_dom_sf"/>
</dbReference>
<evidence type="ECO:0008006" key="5">
    <source>
        <dbReference type="Google" id="ProtNLM"/>
    </source>
</evidence>
<dbReference type="Pfam" id="PF13561">
    <property type="entry name" value="adh_short_C2"/>
    <property type="match status" value="1"/>
</dbReference>
<sequence>MSLPSVAVIQGSSQGIGLALTRAYLAKSSLHVVALSRNPSAARDAILATDASASLLHEHTQQFNNALKGDAKERLTTLEVDIKHEDSIKAARDEVEKKFGKDSLRLLFNVSGILRPEKNLGQIDAKSMLETFQINTFAPLLMFKHFESLLPAKPSSFDSSSDDPAAGLLPAQSSVLASLSARVGSIADNGRGGWYSYRSSKSALNQITRTLAHELQMRNRPALACVLHPGTVRSELSRDFTGGPGGVDKKKGQSREKGKGEFETWEAADHLMRVIQELAKDDNGVFRDWAGKDIPW</sequence>
<dbReference type="InterPro" id="IPR002347">
    <property type="entry name" value="SDR_fam"/>
</dbReference>
<dbReference type="PANTHER" id="PTHR43544">
    <property type="entry name" value="SHORT-CHAIN DEHYDROGENASE/REDUCTASE"/>
    <property type="match status" value="1"/>
</dbReference>
<organism evidence="3 4">
    <name type="scientific">Tilletia horrida</name>
    <dbReference type="NCBI Taxonomy" id="155126"/>
    <lineage>
        <taxon>Eukaryota</taxon>
        <taxon>Fungi</taxon>
        <taxon>Dikarya</taxon>
        <taxon>Basidiomycota</taxon>
        <taxon>Ustilaginomycotina</taxon>
        <taxon>Exobasidiomycetes</taxon>
        <taxon>Tilletiales</taxon>
        <taxon>Tilletiaceae</taxon>
        <taxon>Tilletia</taxon>
    </lineage>
</organism>
<evidence type="ECO:0000313" key="4">
    <source>
        <dbReference type="Proteomes" id="UP001176521"/>
    </source>
</evidence>
<dbReference type="EMBL" id="JAPDMQ010000468">
    <property type="protein sequence ID" value="KAK0524133.1"/>
    <property type="molecule type" value="Genomic_DNA"/>
</dbReference>
<comment type="caution">
    <text evidence="3">The sequence shown here is derived from an EMBL/GenBank/DDBJ whole genome shotgun (WGS) entry which is preliminary data.</text>
</comment>
<dbReference type="PRINTS" id="PR00081">
    <property type="entry name" value="GDHRDH"/>
</dbReference>
<name>A0AAN6G8Y3_9BASI</name>
<keyword evidence="4" id="KW-1185">Reference proteome</keyword>
<dbReference type="CDD" id="cd05325">
    <property type="entry name" value="carb_red_sniffer_like_SDR_c"/>
    <property type="match status" value="1"/>
</dbReference>
<proteinExistence type="inferred from homology"/>
<accession>A0AAN6G8Y3</accession>
<dbReference type="PANTHER" id="PTHR43544:SF12">
    <property type="entry name" value="NAD(P)-BINDING ROSSMANN-FOLD SUPERFAMILY PROTEIN"/>
    <property type="match status" value="1"/>
</dbReference>
<feature type="region of interest" description="Disordered" evidence="2">
    <location>
        <begin position="237"/>
        <end position="261"/>
    </location>
</feature>
<dbReference type="Proteomes" id="UP001176521">
    <property type="component" value="Unassembled WGS sequence"/>
</dbReference>
<dbReference type="GO" id="GO:0005737">
    <property type="term" value="C:cytoplasm"/>
    <property type="evidence" value="ECO:0007669"/>
    <property type="project" value="TreeGrafter"/>
</dbReference>
<dbReference type="AlphaFoldDB" id="A0AAN6G8Y3"/>
<protein>
    <recommendedName>
        <fullName evidence="5">Rossman fold oxidoreductase</fullName>
    </recommendedName>
</protein>
<dbReference type="InterPro" id="IPR051468">
    <property type="entry name" value="Fungal_SecMetab_SDRs"/>
</dbReference>
<gene>
    <name evidence="3" type="ORF">OC842_005929</name>
</gene>
<evidence type="ECO:0000313" key="3">
    <source>
        <dbReference type="EMBL" id="KAK0524133.1"/>
    </source>
</evidence>
<dbReference type="SUPFAM" id="SSF51735">
    <property type="entry name" value="NAD(P)-binding Rossmann-fold domains"/>
    <property type="match status" value="1"/>
</dbReference>
<evidence type="ECO:0000256" key="1">
    <source>
        <dbReference type="ARBA" id="ARBA00006484"/>
    </source>
</evidence>
<reference evidence="3" key="1">
    <citation type="journal article" date="2023" name="PhytoFront">
        <title>Draft Genome Resources of Seven Strains of Tilletia horrida, Causal Agent of Kernel Smut of Rice.</title>
        <authorList>
            <person name="Khanal S."/>
            <person name="Antony Babu S."/>
            <person name="Zhou X.G."/>
        </authorList>
    </citation>
    <scope>NUCLEOTIDE SEQUENCE</scope>
    <source>
        <strain evidence="3">TX3</strain>
    </source>
</reference>
<feature type="compositionally biased region" description="Basic and acidic residues" evidence="2">
    <location>
        <begin position="247"/>
        <end position="261"/>
    </location>
</feature>